<dbReference type="InterPro" id="IPR029071">
    <property type="entry name" value="Ubiquitin-like_domsf"/>
</dbReference>
<dbReference type="Proteomes" id="UP000515126">
    <property type="component" value="Chromosome 4"/>
</dbReference>
<dbReference type="GO" id="GO:0051603">
    <property type="term" value="P:proteolysis involved in protein catabolic process"/>
    <property type="evidence" value="ECO:0007669"/>
    <property type="project" value="UniProtKB-ARBA"/>
</dbReference>
<evidence type="ECO:0000256" key="7">
    <source>
        <dbReference type="SAM" id="MobiDB-lite"/>
    </source>
</evidence>
<dbReference type="SUPFAM" id="SSF50630">
    <property type="entry name" value="Acid proteases"/>
    <property type="match status" value="1"/>
</dbReference>
<dbReference type="Pfam" id="PF00240">
    <property type="entry name" value="ubiquitin"/>
    <property type="match status" value="1"/>
</dbReference>
<evidence type="ECO:0000256" key="1">
    <source>
        <dbReference type="ARBA" id="ARBA00009136"/>
    </source>
</evidence>
<feature type="compositionally biased region" description="Basic and acidic residues" evidence="7">
    <location>
        <begin position="390"/>
        <end position="399"/>
    </location>
</feature>
<name>A0A6P7R1A3_MUSCR</name>
<dbReference type="PROSITE" id="PS50030">
    <property type="entry name" value="UBA"/>
    <property type="match status" value="1"/>
</dbReference>
<dbReference type="SMART" id="SM00165">
    <property type="entry name" value="UBA"/>
    <property type="match status" value="1"/>
</dbReference>
<dbReference type="InterPro" id="IPR019103">
    <property type="entry name" value="Peptidase_aspartic_DDI1-type"/>
</dbReference>
<accession>A0A6P7R1A3</accession>
<feature type="domain" description="Ubiquitin-like" evidence="9">
    <location>
        <begin position="1"/>
        <end position="81"/>
    </location>
</feature>
<dbReference type="GeneID" id="110293695"/>
<dbReference type="PANTHER" id="PTHR15397">
    <property type="entry name" value="SODIUM-GLUCOSE COTRANSPORTER REGULATORY PROTEIN -RELATED"/>
    <property type="match status" value="1"/>
</dbReference>
<feature type="region of interest" description="Disordered" evidence="7">
    <location>
        <begin position="890"/>
        <end position="934"/>
    </location>
</feature>
<keyword evidence="5" id="KW-0378">Hydrolase</keyword>
<organism evidence="10 11">
    <name type="scientific">Mus caroli</name>
    <name type="common">Ryukyu mouse</name>
    <name type="synonym">Ricefield mouse</name>
    <dbReference type="NCBI Taxonomy" id="10089"/>
    <lineage>
        <taxon>Eukaryota</taxon>
        <taxon>Metazoa</taxon>
        <taxon>Chordata</taxon>
        <taxon>Craniata</taxon>
        <taxon>Vertebrata</taxon>
        <taxon>Euteleostomi</taxon>
        <taxon>Mammalia</taxon>
        <taxon>Eutheria</taxon>
        <taxon>Euarchontoglires</taxon>
        <taxon>Glires</taxon>
        <taxon>Rodentia</taxon>
        <taxon>Myomorpha</taxon>
        <taxon>Muroidea</taxon>
        <taxon>Muridae</taxon>
        <taxon>Murinae</taxon>
        <taxon>Mus</taxon>
        <taxon>Mus</taxon>
    </lineage>
</organism>
<dbReference type="Gene3D" id="2.40.70.10">
    <property type="entry name" value="Acid Proteases"/>
    <property type="match status" value="1"/>
</dbReference>
<dbReference type="InterPro" id="IPR000626">
    <property type="entry name" value="Ubiquitin-like_dom"/>
</dbReference>
<dbReference type="PANTHER" id="PTHR15397:SF3">
    <property type="entry name" value="DNA DAMAGE INDUCIBLE 1 HOMOLOG 2"/>
    <property type="match status" value="1"/>
</dbReference>
<keyword evidence="2" id="KW-0813">Transport</keyword>
<dbReference type="FunFam" id="3.10.20.90:FF:000107">
    <property type="entry name" value="protein DDI1 homolog 2 isoform X1"/>
    <property type="match status" value="1"/>
</dbReference>
<comment type="similarity">
    <text evidence="1">Belongs to the DDI1 family.</text>
</comment>
<feature type="compositionally biased region" description="Polar residues" evidence="7">
    <location>
        <begin position="925"/>
        <end position="934"/>
    </location>
</feature>
<dbReference type="FunFam" id="2.40.70.10:FF:000005">
    <property type="entry name" value="DNA damage inducible 1 homolog 2"/>
    <property type="match status" value="1"/>
</dbReference>
<evidence type="ECO:0000256" key="5">
    <source>
        <dbReference type="ARBA" id="ARBA00022801"/>
    </source>
</evidence>
<evidence type="ECO:0000256" key="6">
    <source>
        <dbReference type="ARBA" id="ARBA00022927"/>
    </source>
</evidence>
<evidence type="ECO:0000259" key="8">
    <source>
        <dbReference type="PROSITE" id="PS50030"/>
    </source>
</evidence>
<evidence type="ECO:0000313" key="11">
    <source>
        <dbReference type="RefSeq" id="XP_029331566.1"/>
    </source>
</evidence>
<dbReference type="InterPro" id="IPR021109">
    <property type="entry name" value="Peptidase_aspartic_dom_sf"/>
</dbReference>
<keyword evidence="6" id="KW-0653">Protein transport</keyword>
<dbReference type="InterPro" id="IPR015940">
    <property type="entry name" value="UBA"/>
</dbReference>
<dbReference type="Gene3D" id="3.10.20.90">
    <property type="entry name" value="Phosphatidylinositol 3-kinase Catalytic Subunit, Chain A, domain 1"/>
    <property type="match status" value="1"/>
</dbReference>
<dbReference type="RefSeq" id="XP_029331566.1">
    <property type="nucleotide sequence ID" value="XM_029475706.1"/>
</dbReference>
<reference evidence="11" key="1">
    <citation type="submission" date="2025-08" db="UniProtKB">
        <authorList>
            <consortium name="RefSeq"/>
        </authorList>
    </citation>
    <scope>IDENTIFICATION</scope>
</reference>
<keyword evidence="3" id="KW-0645">Protease</keyword>
<feature type="compositionally biased region" description="Polar residues" evidence="7">
    <location>
        <begin position="793"/>
        <end position="813"/>
    </location>
</feature>
<dbReference type="Pfam" id="PF24669">
    <property type="entry name" value="Ddi2_HDD"/>
    <property type="match status" value="1"/>
</dbReference>
<sequence>MLLTVYCVRRDLSEVTFSLQVDADFELHNFRALCELESGIPAAESQIVYAERPLTDNHRSLASYGLKDGDVVILRQKENADPRPAVQFSNLPRIDFSSIAVPGTSNPQQRQLPRTQAQHSSPGEIASSPQGLDNPALLRDMLLANPHELSLLKERNPPLAEALLSGDLEKFSRVLVEQQQDRARREQERIRLFSADPFDLEAQAKIEEDIRQQNIEENMTIAMEEAPESFGQVAMLYINCRVNGHPVKAFVDSGAQMTIMSQACAERCNIMRLVDRRWAGIAKGVGTQKIIGRVHLAQVQIEGDFLACSFSILEEQPMDMLLGLDMLKRHQCSIDLKKNVLVIGTTGSQTTFLPEGELPECARLAYGTGREDIRPEDIADQELAEAIQKSAEDAEKSSKESTSLGMSSLPTSDGFDHPAPSGQSPEVGSPTSLPRSVSASVCAIKPGDPNSIESLAMEATKASAEFQTHSKKTDPPPLQAPPDLASSAEQSLAMPLHTSSKEAVVAGNLEKSVEKRTQGLRVYLHTRQDASLTLTTTGMHEPQIFVEEKSLYPENQTPSHVNGLQQHRETESVQREAGLQSAPRHQECLCDTEDLELQEEVVSLEALTKGELQRNAHLASAEKGLPAPGLCGCSCSEALMEVDTAEQSRVAMCSSTGRQDAVIKSPSVGHLASDNPTMEVETLQSNPSCEPVEHSILTRELQIPEDNVEMSTVDNKDDSSSSLLSGHGQPSVESAEEFCSSVTVALKELHELLVISCKPASEDSPEDITCQSEIGAESQPSVSDLTGRRVQSVHLTPSDQYSQGSCQQATSESGKPEIVGTAPCAAVEDEASTSFEGLGDGLSPGREGVRRSTESARKSCSVAITSAKLSEQLPCTSGVETEIAPELAAGEGVHSQPSEHVHNPGPDRPETSSVCPGAGLPLSGLDQTPTQSLSTPSVLPPFIFPAADVDRILGAGFTLQEALGALHRVGGNADLALLVLLAKNIVVPT</sequence>
<dbReference type="GO" id="GO:0031647">
    <property type="term" value="P:regulation of protein stability"/>
    <property type="evidence" value="ECO:0007669"/>
    <property type="project" value="UniProtKB-ARBA"/>
</dbReference>
<feature type="domain" description="UBA" evidence="8">
    <location>
        <begin position="949"/>
        <end position="983"/>
    </location>
</feature>
<dbReference type="Pfam" id="PF09668">
    <property type="entry name" value="Asp_protease"/>
    <property type="match status" value="1"/>
</dbReference>
<dbReference type="AlphaFoldDB" id="A0A6P7R1A3"/>
<dbReference type="CDD" id="cd05479">
    <property type="entry name" value="RP_DDI"/>
    <property type="match status" value="1"/>
</dbReference>
<dbReference type="CDD" id="cd01796">
    <property type="entry name" value="Ubl_Ddi1_like"/>
    <property type="match status" value="1"/>
</dbReference>
<feature type="region of interest" description="Disordered" evidence="7">
    <location>
        <begin position="835"/>
        <end position="854"/>
    </location>
</feature>
<evidence type="ECO:0000259" key="9">
    <source>
        <dbReference type="PROSITE" id="PS50053"/>
    </source>
</evidence>
<feature type="region of interest" description="Disordered" evidence="7">
    <location>
        <begin position="459"/>
        <end position="484"/>
    </location>
</feature>
<dbReference type="SUPFAM" id="SSF54236">
    <property type="entry name" value="Ubiquitin-like"/>
    <property type="match status" value="1"/>
</dbReference>
<feature type="compositionally biased region" description="Polar residues" evidence="7">
    <location>
        <begin position="421"/>
        <end position="434"/>
    </location>
</feature>
<evidence type="ECO:0000313" key="10">
    <source>
        <dbReference type="Proteomes" id="UP000515126"/>
    </source>
</evidence>
<dbReference type="InterPro" id="IPR033882">
    <property type="entry name" value="DDI1_N"/>
</dbReference>
<feature type="region of interest" description="Disordered" evidence="7">
    <location>
        <begin position="711"/>
        <end position="730"/>
    </location>
</feature>
<evidence type="ECO:0000256" key="3">
    <source>
        <dbReference type="ARBA" id="ARBA00022670"/>
    </source>
</evidence>
<evidence type="ECO:0000256" key="2">
    <source>
        <dbReference type="ARBA" id="ARBA00022448"/>
    </source>
</evidence>
<dbReference type="InterPro" id="IPR057273">
    <property type="entry name" value="Ddi1/2_HDD"/>
</dbReference>
<gene>
    <name evidence="11" type="primary">LOC110293695</name>
</gene>
<feature type="region of interest" description="Disordered" evidence="7">
    <location>
        <begin position="388"/>
        <end position="434"/>
    </location>
</feature>
<keyword evidence="4" id="KW-0064">Aspartyl protease</keyword>
<dbReference type="GO" id="GO:0097752">
    <property type="term" value="P:regulation of DNA stability"/>
    <property type="evidence" value="ECO:0007669"/>
    <property type="project" value="UniProtKB-ARBA"/>
</dbReference>
<evidence type="ECO:0000256" key="4">
    <source>
        <dbReference type="ARBA" id="ARBA00022750"/>
    </source>
</evidence>
<keyword evidence="10" id="KW-1185">Reference proteome</keyword>
<protein>
    <submittedName>
        <fullName evidence="11">Regulatory solute carrier protein family 1 member 1 isoform X1</fullName>
    </submittedName>
</protein>
<dbReference type="GO" id="GO:0015031">
    <property type="term" value="P:protein transport"/>
    <property type="evidence" value="ECO:0007669"/>
    <property type="project" value="UniProtKB-KW"/>
</dbReference>
<feature type="compositionally biased region" description="Polar residues" evidence="7">
    <location>
        <begin position="103"/>
        <end position="131"/>
    </location>
</feature>
<dbReference type="KEGG" id="mcal:110293695"/>
<dbReference type="GO" id="GO:0004190">
    <property type="term" value="F:aspartic-type endopeptidase activity"/>
    <property type="evidence" value="ECO:0007669"/>
    <property type="project" value="UniProtKB-KW"/>
</dbReference>
<proteinExistence type="inferred from homology"/>
<feature type="region of interest" description="Disordered" evidence="7">
    <location>
        <begin position="761"/>
        <end position="817"/>
    </location>
</feature>
<feature type="compositionally biased region" description="Basic and acidic residues" evidence="7">
    <location>
        <begin position="897"/>
        <end position="910"/>
    </location>
</feature>
<dbReference type="GO" id="GO:0072711">
    <property type="term" value="P:cellular response to hydroxyurea"/>
    <property type="evidence" value="ECO:0007669"/>
    <property type="project" value="UniProtKB-ARBA"/>
</dbReference>
<feature type="region of interest" description="Disordered" evidence="7">
    <location>
        <begin position="99"/>
        <end position="132"/>
    </location>
</feature>
<dbReference type="PROSITE" id="PS50053">
    <property type="entry name" value="UBIQUITIN_2"/>
    <property type="match status" value="1"/>
</dbReference>